<dbReference type="Pfam" id="PF00172">
    <property type="entry name" value="Zn_clus"/>
    <property type="match status" value="1"/>
</dbReference>
<evidence type="ECO:0000256" key="1">
    <source>
        <dbReference type="ARBA" id="ARBA00023242"/>
    </source>
</evidence>
<reference evidence="4" key="1">
    <citation type="journal article" date="2020" name="Stud. Mycol.">
        <title>101 Dothideomycetes genomes: a test case for predicting lifestyles and emergence of pathogens.</title>
        <authorList>
            <person name="Haridas S."/>
            <person name="Albert R."/>
            <person name="Binder M."/>
            <person name="Bloem J."/>
            <person name="Labutti K."/>
            <person name="Salamov A."/>
            <person name="Andreopoulos B."/>
            <person name="Baker S."/>
            <person name="Barry K."/>
            <person name="Bills G."/>
            <person name="Bluhm B."/>
            <person name="Cannon C."/>
            <person name="Castanera R."/>
            <person name="Culley D."/>
            <person name="Daum C."/>
            <person name="Ezra D."/>
            <person name="Gonzalez J."/>
            <person name="Henrissat B."/>
            <person name="Kuo A."/>
            <person name="Liang C."/>
            <person name="Lipzen A."/>
            <person name="Lutzoni F."/>
            <person name="Magnuson J."/>
            <person name="Mondo S."/>
            <person name="Nolan M."/>
            <person name="Ohm R."/>
            <person name="Pangilinan J."/>
            <person name="Park H.-J."/>
            <person name="Ramirez L."/>
            <person name="Alfaro M."/>
            <person name="Sun H."/>
            <person name="Tritt A."/>
            <person name="Yoshinaga Y."/>
            <person name="Zwiers L.-H."/>
            <person name="Turgeon B."/>
            <person name="Goodwin S."/>
            <person name="Spatafora J."/>
            <person name="Crous P."/>
            <person name="Grigoriev I."/>
        </authorList>
    </citation>
    <scope>NUCLEOTIDE SEQUENCE</scope>
    <source>
        <strain evidence="4">ATCC 74209</strain>
    </source>
</reference>
<dbReference type="PROSITE" id="PS00463">
    <property type="entry name" value="ZN2_CY6_FUNGAL_1"/>
    <property type="match status" value="1"/>
</dbReference>
<keyword evidence="1" id="KW-0539">Nucleus</keyword>
<comment type="caution">
    <text evidence="4">The sequence shown here is derived from an EMBL/GenBank/DDBJ whole genome shotgun (WGS) entry which is preliminary data.</text>
</comment>
<feature type="domain" description="Zn(2)-C6 fungal-type" evidence="3">
    <location>
        <begin position="19"/>
        <end position="49"/>
    </location>
</feature>
<dbReference type="InterPro" id="IPR053157">
    <property type="entry name" value="Sterol_Uptake_Regulator"/>
</dbReference>
<dbReference type="GO" id="GO:0008270">
    <property type="term" value="F:zinc ion binding"/>
    <property type="evidence" value="ECO:0007669"/>
    <property type="project" value="InterPro"/>
</dbReference>
<dbReference type="GO" id="GO:0001228">
    <property type="term" value="F:DNA-binding transcription activator activity, RNA polymerase II-specific"/>
    <property type="evidence" value="ECO:0007669"/>
    <property type="project" value="TreeGrafter"/>
</dbReference>
<dbReference type="CDD" id="cd00067">
    <property type="entry name" value="GAL4"/>
    <property type="match status" value="1"/>
</dbReference>
<dbReference type="InterPro" id="IPR036864">
    <property type="entry name" value="Zn2-C6_fun-type_DNA-bd_sf"/>
</dbReference>
<dbReference type="EMBL" id="ML993903">
    <property type="protein sequence ID" value="KAF2203431.1"/>
    <property type="molecule type" value="Genomic_DNA"/>
</dbReference>
<dbReference type="PANTHER" id="PTHR47784:SF5">
    <property type="entry name" value="STEROL UPTAKE CONTROL PROTEIN 2"/>
    <property type="match status" value="1"/>
</dbReference>
<dbReference type="SUPFAM" id="SSF57701">
    <property type="entry name" value="Zn2/Cys6 DNA-binding domain"/>
    <property type="match status" value="1"/>
</dbReference>
<dbReference type="OrthoDB" id="5386330at2759"/>
<dbReference type="PROSITE" id="PS50048">
    <property type="entry name" value="ZN2_CY6_FUNGAL_2"/>
    <property type="match status" value="1"/>
</dbReference>
<keyword evidence="5" id="KW-1185">Reference proteome</keyword>
<evidence type="ECO:0000259" key="3">
    <source>
        <dbReference type="PROSITE" id="PS50048"/>
    </source>
</evidence>
<dbReference type="AlphaFoldDB" id="A0A9P4JPZ3"/>
<gene>
    <name evidence="4" type="ORF">GQ43DRAFT_264858</name>
</gene>
<dbReference type="Gene3D" id="4.10.240.10">
    <property type="entry name" value="Zn(2)-C6 fungal-type DNA-binding domain"/>
    <property type="match status" value="1"/>
</dbReference>
<name>A0A9P4JPZ3_9PLEO</name>
<organism evidence="4 5">
    <name type="scientific">Delitschia confertaspora ATCC 74209</name>
    <dbReference type="NCBI Taxonomy" id="1513339"/>
    <lineage>
        <taxon>Eukaryota</taxon>
        <taxon>Fungi</taxon>
        <taxon>Dikarya</taxon>
        <taxon>Ascomycota</taxon>
        <taxon>Pezizomycotina</taxon>
        <taxon>Dothideomycetes</taxon>
        <taxon>Pleosporomycetidae</taxon>
        <taxon>Pleosporales</taxon>
        <taxon>Delitschiaceae</taxon>
        <taxon>Delitschia</taxon>
    </lineage>
</organism>
<dbReference type="PANTHER" id="PTHR47784">
    <property type="entry name" value="STEROL UPTAKE CONTROL PROTEIN 2"/>
    <property type="match status" value="1"/>
</dbReference>
<evidence type="ECO:0000256" key="2">
    <source>
        <dbReference type="SAM" id="MobiDB-lite"/>
    </source>
</evidence>
<feature type="compositionally biased region" description="Basic and acidic residues" evidence="2">
    <location>
        <begin position="72"/>
        <end position="82"/>
    </location>
</feature>
<dbReference type="SMART" id="SM00066">
    <property type="entry name" value="GAL4"/>
    <property type="match status" value="1"/>
</dbReference>
<protein>
    <recommendedName>
        <fullName evidence="3">Zn(2)-C6 fungal-type domain-containing protein</fullName>
    </recommendedName>
</protein>
<sequence>MESEYKVYKKRPHRKVKTGCITCKRRKVKCDEGKPQCSNCIRYDVGCIYPSQIASESLSHDLGSSSASMTDSLERTPEKTADEPLPTPLNTSLNLSDLALLHQWTISTCYGFGDGGSNDHRPWQVDIPLIGQKCPFVMRGILAVSALHLCRLAAPDDHPTRFNFVKIAFHHQDLALPEYRAAISNVTEENCHALMAFSVLTTVYSFAVPKKSGALFSGDITESILLHRGQSSIPPEWLAWAEKGPMKDQLKRRQVQPVDATLNPDDYRLVGLHGMLTNLPLDQQGEAVHYDLALQWLRQAFAMTYAPNTTLGPKYAALYWLDKVDPAFLDLLAMKKPRALVLLAHFAILIKKAEGKSWYLEGFAEYIVSELKPKLGDEFLPWIEWPLVFCGIDKTLNTSSITEMSAQSAC</sequence>
<feature type="region of interest" description="Disordered" evidence="2">
    <location>
        <begin position="60"/>
        <end position="87"/>
    </location>
</feature>
<evidence type="ECO:0000313" key="4">
    <source>
        <dbReference type="EMBL" id="KAF2203431.1"/>
    </source>
</evidence>
<proteinExistence type="predicted"/>
<accession>A0A9P4JPZ3</accession>
<dbReference type="InterPro" id="IPR001138">
    <property type="entry name" value="Zn2Cys6_DnaBD"/>
</dbReference>
<dbReference type="Proteomes" id="UP000799536">
    <property type="component" value="Unassembled WGS sequence"/>
</dbReference>
<evidence type="ECO:0000313" key="5">
    <source>
        <dbReference type="Proteomes" id="UP000799536"/>
    </source>
</evidence>